<dbReference type="SUPFAM" id="SSF56059">
    <property type="entry name" value="Glutathione synthetase ATP-binding domain-like"/>
    <property type="match status" value="1"/>
</dbReference>
<organism evidence="1 2">
    <name type="scientific">Cohnella zeiphila</name>
    <dbReference type="NCBI Taxonomy" id="2761120"/>
    <lineage>
        <taxon>Bacteria</taxon>
        <taxon>Bacillati</taxon>
        <taxon>Bacillota</taxon>
        <taxon>Bacilli</taxon>
        <taxon>Bacillales</taxon>
        <taxon>Paenibacillaceae</taxon>
        <taxon>Cohnella</taxon>
    </lineage>
</organism>
<dbReference type="Pfam" id="PF14398">
    <property type="entry name" value="ATPgrasp_YheCD"/>
    <property type="match status" value="1"/>
</dbReference>
<dbReference type="AlphaFoldDB" id="A0A7X0SP04"/>
<gene>
    <name evidence="1" type="ORF">H7C18_21615</name>
</gene>
<keyword evidence="2" id="KW-1185">Reference proteome</keyword>
<dbReference type="EMBL" id="JACJVO010000027">
    <property type="protein sequence ID" value="MBB6733527.1"/>
    <property type="molecule type" value="Genomic_DNA"/>
</dbReference>
<dbReference type="Proteomes" id="UP000564644">
    <property type="component" value="Unassembled WGS sequence"/>
</dbReference>
<evidence type="ECO:0000313" key="2">
    <source>
        <dbReference type="Proteomes" id="UP000564644"/>
    </source>
</evidence>
<dbReference type="InterPro" id="IPR026838">
    <property type="entry name" value="YheC/D"/>
</dbReference>
<name>A0A7X0SP04_9BACL</name>
<sequence length="392" mass="44949">MTTALPSADQVVVQEAAVREKPVLAILTIDDDVQFFRGNRPNFADLIATGEQLGYTAYVVTVRHLNLNRPKVLGFTYYAKEDAWVRSYFPRPDIIYNRIPQREDERLPRVRKKLIAISRQPDIQMFNRRFFNKWSLFRWLSASKLTRPFIPETKQLTSSAVLSGMLKRHPMLYLKPVRGKAGVGIMSVRVQPEKHLPYRLLIQEEKGSRTYQCSSLYRLWERVEKQSKANGEPYIAQQGIALASVNDRPFDLRTLVQKNQAGQWELTGIGARVAGSRSITTHVPRGGSIDEPEKLLVSVFGQEKARRVLQNVRSSSLVLARRIERASKHKLGEMSMDLGVDGSGHLWFFEANSKPMKFDEPHIRRKSLEQIFHYSGYLFRKQRQAARGGAQP</sequence>
<protein>
    <submittedName>
        <fullName evidence="1">YheC/YheD family protein</fullName>
    </submittedName>
</protein>
<evidence type="ECO:0000313" key="1">
    <source>
        <dbReference type="EMBL" id="MBB6733527.1"/>
    </source>
</evidence>
<accession>A0A7X0SP04</accession>
<proteinExistence type="predicted"/>
<reference evidence="1 2" key="1">
    <citation type="submission" date="2020-08" db="EMBL/GenBank/DDBJ databases">
        <title>Cohnella phylogeny.</title>
        <authorList>
            <person name="Dunlap C."/>
        </authorList>
    </citation>
    <scope>NUCLEOTIDE SEQUENCE [LARGE SCALE GENOMIC DNA]</scope>
    <source>
        <strain evidence="1 2">CBP 2801</strain>
    </source>
</reference>
<dbReference type="RefSeq" id="WP_185131185.1">
    <property type="nucleotide sequence ID" value="NZ_JACJVO010000027.1"/>
</dbReference>
<comment type="caution">
    <text evidence="1">The sequence shown here is derived from an EMBL/GenBank/DDBJ whole genome shotgun (WGS) entry which is preliminary data.</text>
</comment>